<dbReference type="STRING" id="1265313.HRUBRA_01990"/>
<dbReference type="Pfam" id="PF01638">
    <property type="entry name" value="HxlR"/>
    <property type="match status" value="1"/>
</dbReference>
<dbReference type="eggNOG" id="COG1733">
    <property type="taxonomic scope" value="Bacteria"/>
</dbReference>
<feature type="domain" description="HTH hxlR-type" evidence="5">
    <location>
        <begin position="160"/>
        <end position="262"/>
    </location>
</feature>
<dbReference type="AlphaFoldDB" id="A0A095XVD0"/>
<evidence type="ECO:0000313" key="6">
    <source>
        <dbReference type="EMBL" id="KGE03611.1"/>
    </source>
</evidence>
<keyword evidence="3" id="KW-0804">Transcription</keyword>
<evidence type="ECO:0000256" key="3">
    <source>
        <dbReference type="ARBA" id="ARBA00023163"/>
    </source>
</evidence>
<reference evidence="6 7" key="1">
    <citation type="journal article" date="2014" name="Genome Announc.">
        <title>Genome Sequence of Gammaproteobacterial Pseudohaliea rubra Type Strain DSM 19751, Isolated from Coastal Seawater of the Mediterranean Sea.</title>
        <authorList>
            <person name="Spring S."/>
            <person name="Fiebig A."/>
            <person name="Riedel T."/>
            <person name="Goker M."/>
            <person name="Klenk H.P."/>
        </authorList>
    </citation>
    <scope>NUCLEOTIDE SEQUENCE [LARGE SCALE GENOMIC DNA]</scope>
    <source>
        <strain evidence="6 7">DSM 19751</strain>
    </source>
</reference>
<evidence type="ECO:0000256" key="2">
    <source>
        <dbReference type="ARBA" id="ARBA00023125"/>
    </source>
</evidence>
<evidence type="ECO:0000256" key="4">
    <source>
        <dbReference type="SAM" id="MobiDB-lite"/>
    </source>
</evidence>
<comment type="caution">
    <text evidence="6">The sequence shown here is derived from an EMBL/GenBank/DDBJ whole genome shotgun (WGS) entry which is preliminary data.</text>
</comment>
<keyword evidence="1" id="KW-0805">Transcription regulation</keyword>
<evidence type="ECO:0000313" key="7">
    <source>
        <dbReference type="Proteomes" id="UP000029640"/>
    </source>
</evidence>
<dbReference type="PANTHER" id="PTHR33204">
    <property type="entry name" value="TRANSCRIPTIONAL REGULATOR, MARR FAMILY"/>
    <property type="match status" value="1"/>
</dbReference>
<dbReference type="InterPro" id="IPR002577">
    <property type="entry name" value="HTH_HxlR"/>
</dbReference>
<keyword evidence="2" id="KW-0238">DNA-binding</keyword>
<dbReference type="Proteomes" id="UP000029640">
    <property type="component" value="Unassembled WGS sequence"/>
</dbReference>
<dbReference type="Gene3D" id="1.10.10.10">
    <property type="entry name" value="Winged helix-like DNA-binding domain superfamily/Winged helix DNA-binding domain"/>
    <property type="match status" value="2"/>
</dbReference>
<dbReference type="HOGENOM" id="CLU_068247_0_0_6"/>
<protein>
    <submittedName>
        <fullName evidence="6">Transcriptional regulator, HxlR family</fullName>
    </submittedName>
</protein>
<dbReference type="SUPFAM" id="SSF46785">
    <property type="entry name" value="Winged helix' DNA-binding domain"/>
    <property type="match status" value="2"/>
</dbReference>
<dbReference type="PROSITE" id="PS51118">
    <property type="entry name" value="HTH_HXLR"/>
    <property type="match status" value="1"/>
</dbReference>
<proteinExistence type="predicted"/>
<sequence>MSVLVTRASSINRALDEIGDRWCLLILQEAFWGGSTFGGLLAATGASRGVLSDRLKWLRGIDCLRQRHGRYRLTRKSLDLYDTALMAVAWERCHYPVAPQQDFTLRHRRCGQRFSPVLACEACELPVDGRAVAYEPGPGAARDERPVKTRRRSSLPASAVPAARNVYRQLVTLVGDRWTANVIALAFHGIARFDDFHRELPVATNTLTDRLRLLEDAGVLAAQAYQRRPRRFEYRLTSKGWDLFPFFQTLLHWGDRWCDLNGKGPPMLLRHGPCGERLRSRVRCDQCGDPLEAHDVELTFAEEREPTTAGDYAS</sequence>
<dbReference type="InterPro" id="IPR036388">
    <property type="entry name" value="WH-like_DNA-bd_sf"/>
</dbReference>
<dbReference type="EMBL" id="AUVB01000054">
    <property type="protein sequence ID" value="KGE03611.1"/>
    <property type="molecule type" value="Genomic_DNA"/>
</dbReference>
<accession>A0A095XVD0</accession>
<keyword evidence="7" id="KW-1185">Reference proteome</keyword>
<dbReference type="InterPro" id="IPR036390">
    <property type="entry name" value="WH_DNA-bd_sf"/>
</dbReference>
<feature type="region of interest" description="Disordered" evidence="4">
    <location>
        <begin position="135"/>
        <end position="154"/>
    </location>
</feature>
<dbReference type="PANTHER" id="PTHR33204:SF36">
    <property type="entry name" value="TRANSCRIPTIONAL REGULATORY PROTEIN"/>
    <property type="match status" value="1"/>
</dbReference>
<dbReference type="GO" id="GO:0003677">
    <property type="term" value="F:DNA binding"/>
    <property type="evidence" value="ECO:0007669"/>
    <property type="project" value="UniProtKB-KW"/>
</dbReference>
<organism evidence="6 7">
    <name type="scientific">Pseudohaliea rubra DSM 19751</name>
    <dbReference type="NCBI Taxonomy" id="1265313"/>
    <lineage>
        <taxon>Bacteria</taxon>
        <taxon>Pseudomonadati</taxon>
        <taxon>Pseudomonadota</taxon>
        <taxon>Gammaproteobacteria</taxon>
        <taxon>Cellvibrionales</taxon>
        <taxon>Halieaceae</taxon>
        <taxon>Pseudohaliea</taxon>
    </lineage>
</organism>
<name>A0A095XVD0_9GAMM</name>
<dbReference type="RefSeq" id="WP_236629741.1">
    <property type="nucleotide sequence ID" value="NZ_KN234745.1"/>
</dbReference>
<gene>
    <name evidence="6" type="ORF">HRUBRA_01990</name>
</gene>
<evidence type="ECO:0000259" key="5">
    <source>
        <dbReference type="PROSITE" id="PS51118"/>
    </source>
</evidence>
<evidence type="ECO:0000256" key="1">
    <source>
        <dbReference type="ARBA" id="ARBA00023015"/>
    </source>
</evidence>